<dbReference type="PANTHER" id="PTHR10151">
    <property type="entry name" value="ECTONUCLEOTIDE PYROPHOSPHATASE/PHOSPHODIESTERASE"/>
    <property type="match status" value="1"/>
</dbReference>
<dbReference type="Proteomes" id="UP000008495">
    <property type="component" value="Unassembled WGS sequence"/>
</dbReference>
<proteinExistence type="predicted"/>
<comment type="caution">
    <text evidence="1">The sequence shown here is derived from an EMBL/GenBank/DDBJ whole genome shotgun (WGS) entry which is preliminary data.</text>
</comment>
<dbReference type="eggNOG" id="COG1524">
    <property type="taxonomic scope" value="Bacteria"/>
</dbReference>
<dbReference type="STRING" id="100225.SAMN05421595_1437"/>
<dbReference type="EMBL" id="BAGZ01000005">
    <property type="protein sequence ID" value="GAB77599.1"/>
    <property type="molecule type" value="Genomic_DNA"/>
</dbReference>
<dbReference type="InterPro" id="IPR002591">
    <property type="entry name" value="Phosphodiest/P_Trfase"/>
</dbReference>
<dbReference type="GO" id="GO:0016787">
    <property type="term" value="F:hydrolase activity"/>
    <property type="evidence" value="ECO:0007669"/>
    <property type="project" value="UniProtKB-ARBA"/>
</dbReference>
<evidence type="ECO:0008006" key="3">
    <source>
        <dbReference type="Google" id="ProtNLM"/>
    </source>
</evidence>
<evidence type="ECO:0000313" key="1">
    <source>
        <dbReference type="EMBL" id="GAB77599.1"/>
    </source>
</evidence>
<protein>
    <recommendedName>
        <fullName evidence="3">Phosphodiesterase</fullName>
    </recommendedName>
</protein>
<accession>K6VLK5</accession>
<keyword evidence="2" id="KW-1185">Reference proteome</keyword>
<sequence length="396" mass="42017">MAASSAPIDPSRPRDDLEIPRYDVGGLAGVLPAVAQALGAPVLPGRTVLELPEARRAVVVLVDGLGWELLRRRSGHAPFLRSLMASGARLTAGFPTTTATSMGTFGTGLPPGSHGLVGYEVLVPDTDSLINELSWENGPEPELWQPEETIFQRISGAGVPVTMIAPAHFRGSGLTRAVLRGARVVAANHPEERVPAALAALRRQPRGLVYLYWGEVDKVGHGHGCDSHEWGLAVEEVDSALRRLAGALPSDTLLAVTADHGMVDIPFEDRVDLARTPELAAGVRHLGGEARAPQVYVEPGHLPDVLPAWQEHLAGRAVVRTKEQAIDEGWFGPEEGAAGRRAEVARRIGDIVVSCGPGTAVEDGRRRPRLLGLHGALTPDEIAVPLLVRAPGGHRG</sequence>
<gene>
    <name evidence="1" type="ORF">AUCHE_05_05130</name>
</gene>
<dbReference type="InterPro" id="IPR017850">
    <property type="entry name" value="Alkaline_phosphatase_core_sf"/>
</dbReference>
<dbReference type="RefSeq" id="WP_006502351.1">
    <property type="nucleotide sequence ID" value="NZ_BAGZ01000005.1"/>
</dbReference>
<dbReference type="PANTHER" id="PTHR10151:SF120">
    <property type="entry name" value="BIS(5'-ADENOSYL)-TRIPHOSPHATASE"/>
    <property type="match status" value="1"/>
</dbReference>
<dbReference type="Pfam" id="PF01663">
    <property type="entry name" value="Phosphodiest"/>
    <property type="match status" value="1"/>
</dbReference>
<reference evidence="1 2" key="1">
    <citation type="submission" date="2012-08" db="EMBL/GenBank/DDBJ databases">
        <title>Whole genome shotgun sequence of Austwickia chelonae NBRC 105200.</title>
        <authorList>
            <person name="Yoshida I."/>
            <person name="Hosoyama A."/>
            <person name="Tsuchikane K."/>
            <person name="Katsumata H."/>
            <person name="Ando Y."/>
            <person name="Ohji S."/>
            <person name="Hamada M."/>
            <person name="Tamura T."/>
            <person name="Yamazoe A."/>
            <person name="Yamazaki S."/>
            <person name="Fujita N."/>
        </authorList>
    </citation>
    <scope>NUCLEOTIDE SEQUENCE [LARGE SCALE GENOMIC DNA]</scope>
    <source>
        <strain evidence="1 2">NBRC 105200</strain>
    </source>
</reference>
<dbReference type="Gene3D" id="3.40.720.10">
    <property type="entry name" value="Alkaline Phosphatase, subunit A"/>
    <property type="match status" value="1"/>
</dbReference>
<evidence type="ECO:0000313" key="2">
    <source>
        <dbReference type="Proteomes" id="UP000008495"/>
    </source>
</evidence>
<dbReference type="SUPFAM" id="SSF53649">
    <property type="entry name" value="Alkaline phosphatase-like"/>
    <property type="match status" value="1"/>
</dbReference>
<organism evidence="1 2">
    <name type="scientific">Austwickia chelonae NBRC 105200</name>
    <dbReference type="NCBI Taxonomy" id="1184607"/>
    <lineage>
        <taxon>Bacteria</taxon>
        <taxon>Bacillati</taxon>
        <taxon>Actinomycetota</taxon>
        <taxon>Actinomycetes</taxon>
        <taxon>Micrococcales</taxon>
        <taxon>Dermatophilaceae</taxon>
        <taxon>Austwickia</taxon>
    </lineage>
</organism>
<dbReference type="AlphaFoldDB" id="K6VLK5"/>
<name>K6VLK5_9MICO</name>